<gene>
    <name evidence="6" type="ORF">MCOR_32992</name>
</gene>
<dbReference type="GO" id="GO:0007165">
    <property type="term" value="P:signal transduction"/>
    <property type="evidence" value="ECO:0007669"/>
    <property type="project" value="TreeGrafter"/>
</dbReference>
<dbReference type="SUPFAM" id="SSF52058">
    <property type="entry name" value="L domain-like"/>
    <property type="match status" value="1"/>
</dbReference>
<dbReference type="EMBL" id="CACVKT020005964">
    <property type="protein sequence ID" value="CAC5398629.1"/>
    <property type="molecule type" value="Genomic_DNA"/>
</dbReference>
<dbReference type="Proteomes" id="UP000507470">
    <property type="component" value="Unassembled WGS sequence"/>
</dbReference>
<dbReference type="Gene3D" id="3.40.50.10140">
    <property type="entry name" value="Toll/interleukin-1 receptor homology (TIR) domain"/>
    <property type="match status" value="1"/>
</dbReference>
<organism evidence="6 7">
    <name type="scientific">Mytilus coruscus</name>
    <name type="common">Sea mussel</name>
    <dbReference type="NCBI Taxonomy" id="42192"/>
    <lineage>
        <taxon>Eukaryota</taxon>
        <taxon>Metazoa</taxon>
        <taxon>Spiralia</taxon>
        <taxon>Lophotrochozoa</taxon>
        <taxon>Mollusca</taxon>
        <taxon>Bivalvia</taxon>
        <taxon>Autobranchia</taxon>
        <taxon>Pteriomorphia</taxon>
        <taxon>Mytilida</taxon>
        <taxon>Mytiloidea</taxon>
        <taxon>Mytilidae</taxon>
        <taxon>Mytilinae</taxon>
        <taxon>Mytilus</taxon>
    </lineage>
</organism>
<keyword evidence="5" id="KW-0472">Membrane</keyword>
<evidence type="ECO:0000313" key="7">
    <source>
        <dbReference type="Proteomes" id="UP000507470"/>
    </source>
</evidence>
<sequence length="438" mass="50913">MKNFSQNTVSELKKLNNYFVNVTVSDNTYFCLPKNIEGDYSRSYKSLNGTFNPRQYYTRKLNPTVECAIRQVDEKVTQVTEHIESGTFRRLAHLEILDISYNRKLGLCGFTNVTHDLPFTSITVFKAQYLACERGGSTLLFNNDIKPLLNTKLEELYIDRNNLDKTEEQITSFIPKSLRYISATDNRWIVGPYSYYDMLINLTNVKKIDLSFQNRHQMSQSVNSWKCDYGASVAEIACLCKRYPYKGNIHHLTFEPERSFNQKAKLDKANHSATIHSCNCVPYFYPSFQLVIVPRNIEEIIMESARVGYSIPPLYISTPSAKKLFLRNNQLYSFIGSMCNFTDLQFLDLSGNKATDILSADFMKSEWCMYEFNIALIERTVARQGQNMIIMLQLSRMDMKNIPTEIMYILKEDIYIEYPENEDDRGIFWEDFAESLDS</sequence>
<evidence type="ECO:0000256" key="1">
    <source>
        <dbReference type="ARBA" id="ARBA00004167"/>
    </source>
</evidence>
<evidence type="ECO:0000256" key="2">
    <source>
        <dbReference type="ARBA" id="ARBA00022692"/>
    </source>
</evidence>
<evidence type="ECO:0000313" key="6">
    <source>
        <dbReference type="EMBL" id="CAC5398629.1"/>
    </source>
</evidence>
<dbReference type="Gene3D" id="3.80.10.10">
    <property type="entry name" value="Ribonuclease Inhibitor"/>
    <property type="match status" value="2"/>
</dbReference>
<dbReference type="InterPro" id="IPR032675">
    <property type="entry name" value="LRR_dom_sf"/>
</dbReference>
<dbReference type="InterPro" id="IPR035897">
    <property type="entry name" value="Toll_tir_struct_dom_sf"/>
</dbReference>
<dbReference type="GO" id="GO:0038023">
    <property type="term" value="F:signaling receptor activity"/>
    <property type="evidence" value="ECO:0007669"/>
    <property type="project" value="TreeGrafter"/>
</dbReference>
<dbReference type="OrthoDB" id="6146896at2759"/>
<accession>A0A6J8CT68</accession>
<evidence type="ECO:0000256" key="5">
    <source>
        <dbReference type="ARBA" id="ARBA00023136"/>
    </source>
</evidence>
<evidence type="ECO:0000256" key="3">
    <source>
        <dbReference type="ARBA" id="ARBA00022729"/>
    </source>
</evidence>
<keyword evidence="3" id="KW-0732">Signal</keyword>
<protein>
    <submittedName>
        <fullName evidence="6">Uncharacterized protein</fullName>
    </submittedName>
</protein>
<dbReference type="PANTHER" id="PTHR24365">
    <property type="entry name" value="TOLL-LIKE RECEPTOR"/>
    <property type="match status" value="1"/>
</dbReference>
<keyword evidence="7" id="KW-1185">Reference proteome</keyword>
<dbReference type="AlphaFoldDB" id="A0A6J8CT68"/>
<proteinExistence type="predicted"/>
<dbReference type="GO" id="GO:0005886">
    <property type="term" value="C:plasma membrane"/>
    <property type="evidence" value="ECO:0007669"/>
    <property type="project" value="TreeGrafter"/>
</dbReference>
<keyword evidence="2" id="KW-0812">Transmembrane</keyword>
<dbReference type="PANTHER" id="PTHR24365:SF541">
    <property type="entry name" value="PROTEIN TOLL-RELATED"/>
    <property type="match status" value="1"/>
</dbReference>
<evidence type="ECO:0000256" key="4">
    <source>
        <dbReference type="ARBA" id="ARBA00022989"/>
    </source>
</evidence>
<name>A0A6J8CT68_MYTCO</name>
<comment type="subcellular location">
    <subcellularLocation>
        <location evidence="1">Membrane</location>
        <topology evidence="1">Single-pass membrane protein</topology>
    </subcellularLocation>
</comment>
<keyword evidence="4" id="KW-1133">Transmembrane helix</keyword>
<reference evidence="6 7" key="1">
    <citation type="submission" date="2020-06" db="EMBL/GenBank/DDBJ databases">
        <authorList>
            <person name="Li R."/>
            <person name="Bekaert M."/>
        </authorList>
    </citation>
    <scope>NUCLEOTIDE SEQUENCE [LARGE SCALE GENOMIC DNA]</scope>
    <source>
        <strain evidence="7">wild</strain>
    </source>
</reference>